<dbReference type="InterPro" id="IPR003181">
    <property type="entry name" value="Como_LCP"/>
</dbReference>
<protein>
    <recommendedName>
        <fullName evidence="4">RNA2 polyprotein</fullName>
    </recommendedName>
    <alternativeName>
        <fullName evidence="21">Genome polyprotein M</fullName>
    </alternativeName>
    <alternativeName>
        <fullName evidence="22">M RNA polyprotein</fullName>
    </alternativeName>
    <alternativeName>
        <fullName evidence="19">Middle component RNA polyprotein</fullName>
    </alternativeName>
    <alternativeName>
        <fullName evidence="20">P2</fullName>
    </alternativeName>
</protein>
<evidence type="ECO:0000256" key="13">
    <source>
        <dbReference type="ARBA" id="ARBA00023031"/>
    </source>
</evidence>
<dbReference type="InterPro" id="IPR029053">
    <property type="entry name" value="Viral_coat"/>
</dbReference>
<evidence type="ECO:0000256" key="24">
    <source>
        <dbReference type="ARBA" id="ARBA00046473"/>
    </source>
</evidence>
<dbReference type="GO" id="GO:0052170">
    <property type="term" value="P:symbiont-mediated suppression of host innate immune response"/>
    <property type="evidence" value="ECO:0007669"/>
    <property type="project" value="UniProtKB-KW"/>
</dbReference>
<evidence type="ECO:0000256" key="4">
    <source>
        <dbReference type="ARBA" id="ARBA00022361"/>
    </source>
</evidence>
<evidence type="ECO:0000256" key="26">
    <source>
        <dbReference type="SAM" id="Phobius"/>
    </source>
</evidence>
<keyword evidence="15" id="KW-1031">Host cell junction</keyword>
<evidence type="ECO:0000256" key="19">
    <source>
        <dbReference type="ARBA" id="ARBA00030233"/>
    </source>
</evidence>
<comment type="subcellular location">
    <subcellularLocation>
        <location evidence="3">Host cell junction</location>
        <location evidence="3">Host plasmodesma</location>
    </subcellularLocation>
    <subcellularLocation>
        <location evidence="2">Virion</location>
    </subcellularLocation>
</comment>
<keyword evidence="17" id="KW-0342">GTP-binding</keyword>
<dbReference type="Gene3D" id="2.60.120.20">
    <property type="match status" value="2"/>
</dbReference>
<keyword evidence="14" id="KW-1142">T=3 icosahedral capsid protein</keyword>
<keyword evidence="7" id="KW-0167">Capsid protein</keyword>
<keyword evidence="26" id="KW-0812">Transmembrane</keyword>
<keyword evidence="16" id="KW-0238">DNA-binding</keyword>
<keyword evidence="8" id="KW-0945">Host-virus interaction</keyword>
<dbReference type="GO" id="GO:0039617">
    <property type="term" value="C:T=3 icosahedral viral capsid"/>
    <property type="evidence" value="ECO:0007669"/>
    <property type="project" value="UniProtKB-KW"/>
</dbReference>
<evidence type="ECO:0000256" key="23">
    <source>
        <dbReference type="ARBA" id="ARBA00046110"/>
    </source>
</evidence>
<dbReference type="Pfam" id="PF02247">
    <property type="entry name" value="Como_LCP"/>
    <property type="match status" value="1"/>
</dbReference>
<keyword evidence="9" id="KW-1090">Inhibition of host innate immune response by virus</keyword>
<keyword evidence="6" id="KW-0941">Suppressor of RNA silencing</keyword>
<evidence type="ECO:0000256" key="12">
    <source>
        <dbReference type="ARBA" id="ARBA00022884"/>
    </source>
</evidence>
<dbReference type="GO" id="GO:0005525">
    <property type="term" value="F:GTP binding"/>
    <property type="evidence" value="ECO:0007669"/>
    <property type="project" value="UniProtKB-KW"/>
</dbReference>
<organismHost>
    <name type="scientific">Solanum tuberosum</name>
    <name type="common">Potato</name>
    <dbReference type="NCBI Taxonomy" id="4113"/>
</organismHost>
<keyword evidence="26" id="KW-1133">Transmembrane helix</keyword>
<feature type="transmembrane region" description="Helical" evidence="26">
    <location>
        <begin position="41"/>
        <end position="62"/>
    </location>
</feature>
<keyword evidence="26" id="KW-0472">Membrane</keyword>
<dbReference type="EMBL" id="MN176102">
    <property type="protein sequence ID" value="QEG53550.1"/>
    <property type="molecule type" value="Genomic_RNA"/>
</dbReference>
<keyword evidence="12" id="KW-0694">RNA-binding</keyword>
<evidence type="ECO:0000256" key="6">
    <source>
        <dbReference type="ARBA" id="ARBA00022463"/>
    </source>
</evidence>
<evidence type="ECO:0000256" key="7">
    <source>
        <dbReference type="ARBA" id="ARBA00022561"/>
    </source>
</evidence>
<evidence type="ECO:0000256" key="18">
    <source>
        <dbReference type="ARBA" id="ARBA00023280"/>
    </source>
</evidence>
<dbReference type="Pfam" id="PF02248">
    <property type="entry name" value="Como_SCP"/>
    <property type="match status" value="1"/>
</dbReference>
<comment type="function">
    <text evidence="23">Transports the viral genome to neighboring plant cells directly through plasmosdesmata, without any budding. The movement protein allows efficient cell to cell propagation, by bypassing the host cell wall barrier. Acts by forming a tubular structure at the host plasmodesmata, enlarging it enough to allow free passage of virion capsids. Binds to GTP and to single-stranded RNA and single-stranded DNA in a non-sequence-specific manner.</text>
</comment>
<evidence type="ECO:0000256" key="11">
    <source>
        <dbReference type="ARBA" id="ARBA00022844"/>
    </source>
</evidence>
<accession>A0A5B9R3H6</accession>
<evidence type="ECO:0000256" key="10">
    <source>
        <dbReference type="ARBA" id="ARBA00022741"/>
    </source>
</evidence>
<keyword evidence="13" id="KW-0916">Viral movement protein</keyword>
<name>A0A5B9R3H6_APMV</name>
<keyword evidence="10" id="KW-0547">Nucleotide-binding</keyword>
<keyword evidence="18" id="KW-0899">Viral immunoevasion</keyword>
<evidence type="ECO:0000256" key="16">
    <source>
        <dbReference type="ARBA" id="ARBA00023125"/>
    </source>
</evidence>
<sequence>MSQLITSDIVALSAWGVLTALKVYQGSFSFGSLFAEAQTLAFLFFVSCHYFQSVLLPWIIIFKSATKFDLDLVAMEMRAEKYLNSIPSGVLRDRAKAYNVSKLEAIKDQIPSGKALYQNGRSLVKIVKSQFQSIKGVMKGGEVRSYNYLPVGSFTAGDHCELAVPIMPESDLVAIAPETDFSPETVDQDKKARSVHVGAIEVIMECMTSPDCDIYGGAMFVDTYHEKPENAVRALFVTQLKGGVAPRCLFYPDTQVEIERGMNERFRLILSSGNSDFKQGKNLAFVKVNVALCGISMNKSYVPTAFHENFAKKERSSVIEYFGRYSAMISHKNEFKPEMLRKEGLSFRFGGKTQLIERSPLQYEWSESQSKVVSVGMDASLAGEKEQVTKQEEDFGAPSSTQVVFPTRSMVAKPQMEAAHFENLLDDTQGLRKQTLLNSRIAAGRFSISASAVKGTVVFDGTLAELIGTTLRGAPNFRHTYRQNTKMMFLFTVNVPLTTGIGLMVGYNSVSSPKHLVNEYTISSESSIEWNPACAGELKFLVDPNPCGPYWSFDYFRQTGSRITMSVISPWTTTPTADCAIAWQVHVTSEPMSNSTFSVMFPPAIMPVKRWMGNLLFKQGAQEQVRKIPLAIGAAVGDEKTAVMTMSNALISMWSYQIGTFHFEFTKLSSPFIKGTLLAFIAMDQDTTYSLEELQNFPNKIIQFDDKEGKARVTFGEEHFAQGWSTQVSGSVVSKHRGCPYLYVVSKDCIASTIPGDFQVGVKLLAIEDYKPCGYNPGVVVASTIVQNVVSLEAASLVVQPQSCRPEVNTWSEFCVIDIPVVDTSKVFFAQYTLDLINPLVATDTSIGVWAAELIPSPMIHLLRTAAWKKGTLHFKIKLLGKSSVKRADWSSTTRIDVRRAPGTEYLNAITLFTAKPHADELEFKIDIAGPNNGFEMWNADFGNQLSWLANITIGSPNQAGIHQWYVKPGDDFEVSGNRVSPPLDQVLSGKSKIPIIKY</sequence>
<dbReference type="GO" id="GO:0003677">
    <property type="term" value="F:DNA binding"/>
    <property type="evidence" value="ECO:0007669"/>
    <property type="project" value="UniProtKB-KW"/>
</dbReference>
<comment type="subunit">
    <text evidence="24">Interacts (via C-terminus) with the large capsid protein.</text>
</comment>
<evidence type="ECO:0000256" key="8">
    <source>
        <dbReference type="ARBA" id="ARBA00022581"/>
    </source>
</evidence>
<evidence type="ECO:0000256" key="25">
    <source>
        <dbReference type="ARBA" id="ARBA00046913"/>
    </source>
</evidence>
<comment type="function">
    <text evidence="1">Responsible for viral RNA2 accumulation. May function by recruiting the RNA1-encoded polyprotein that contains the replication protein to RNA2 and enable its replication.</text>
</comment>
<comment type="subunit">
    <text evidence="25">Interacts with the large capsid protein.</text>
</comment>
<evidence type="ECO:0000256" key="1">
    <source>
        <dbReference type="ARBA" id="ARBA00003642"/>
    </source>
</evidence>
<dbReference type="InterPro" id="IPR003182">
    <property type="entry name" value="RNA2_polyprotein"/>
</dbReference>
<dbReference type="GO" id="GO:0005198">
    <property type="term" value="F:structural molecule activity"/>
    <property type="evidence" value="ECO:0007669"/>
    <property type="project" value="InterPro"/>
</dbReference>
<evidence type="ECO:0000256" key="9">
    <source>
        <dbReference type="ARBA" id="ARBA00022632"/>
    </source>
</evidence>
<evidence type="ECO:0000256" key="5">
    <source>
        <dbReference type="ARBA" id="ARBA00022448"/>
    </source>
</evidence>
<organism evidence="27">
    <name type="scientific">Andean potato mottle virus</name>
    <name type="common">APMV</name>
    <dbReference type="NCBI Taxonomy" id="12259"/>
    <lineage>
        <taxon>Viruses</taxon>
        <taxon>Riboviria</taxon>
        <taxon>Orthornavirae</taxon>
        <taxon>Pisuviricota</taxon>
        <taxon>Pisoniviricetes</taxon>
        <taxon>Picornavirales</taxon>
        <taxon>Secoviridae</taxon>
        <taxon>Comovirinae</taxon>
        <taxon>Comovirus</taxon>
        <taxon>Comovirus andesense</taxon>
    </lineage>
</organism>
<evidence type="ECO:0000256" key="2">
    <source>
        <dbReference type="ARBA" id="ARBA00004328"/>
    </source>
</evidence>
<reference evidence="27" key="1">
    <citation type="submission" date="2019-07" db="EMBL/GenBank/DDBJ databases">
        <title>Extract from a 40-year-old sample from Peru produces the first complete genomic sequence of Andean potato mottle virus.</title>
        <authorList>
            <person name="Adams I.P."/>
            <person name="Fribourg C."/>
            <person name="Boonham N."/>
            <person name="Jones R.A.C."/>
            <person name="Fox A."/>
        </authorList>
    </citation>
    <scope>NUCLEOTIDE SEQUENCE</scope>
    <source>
        <strain evidence="27">Lm</strain>
    </source>
</reference>
<proteinExistence type="predicted"/>
<evidence type="ECO:0000256" key="17">
    <source>
        <dbReference type="ARBA" id="ARBA00023134"/>
    </source>
</evidence>
<evidence type="ECO:0000256" key="21">
    <source>
        <dbReference type="ARBA" id="ARBA00032125"/>
    </source>
</evidence>
<evidence type="ECO:0000256" key="3">
    <source>
        <dbReference type="ARBA" id="ARBA00004621"/>
    </source>
</evidence>
<dbReference type="GO" id="GO:0046740">
    <property type="term" value="P:transport of virus in host, cell to cell"/>
    <property type="evidence" value="ECO:0007669"/>
    <property type="project" value="UniProtKB-KW"/>
</dbReference>
<keyword evidence="11" id="KW-0946">Virion</keyword>
<dbReference type="GO" id="GO:0003723">
    <property type="term" value="F:RNA binding"/>
    <property type="evidence" value="ECO:0007669"/>
    <property type="project" value="UniProtKB-KW"/>
</dbReference>
<keyword evidence="5" id="KW-0813">Transport</keyword>
<dbReference type="SUPFAM" id="SSF88633">
    <property type="entry name" value="Positive stranded ssRNA viruses"/>
    <property type="match status" value="3"/>
</dbReference>
<evidence type="ECO:0000256" key="14">
    <source>
        <dbReference type="ARBA" id="ARBA00023060"/>
    </source>
</evidence>
<evidence type="ECO:0000256" key="20">
    <source>
        <dbReference type="ARBA" id="ARBA00031918"/>
    </source>
</evidence>
<evidence type="ECO:0000256" key="22">
    <source>
        <dbReference type="ARBA" id="ARBA00033402"/>
    </source>
</evidence>
<dbReference type="GO" id="GO:0044219">
    <property type="term" value="C:host cell plasmodesma"/>
    <property type="evidence" value="ECO:0007669"/>
    <property type="project" value="UniProtKB-SubCell"/>
</dbReference>
<evidence type="ECO:0000313" key="27">
    <source>
        <dbReference type="EMBL" id="QEG53550.1"/>
    </source>
</evidence>
<evidence type="ECO:0000256" key="15">
    <source>
        <dbReference type="ARBA" id="ARBA00023081"/>
    </source>
</evidence>